<gene>
    <name evidence="7" type="ORF">F1609_31225</name>
</gene>
<dbReference type="InterPro" id="IPR001650">
    <property type="entry name" value="Helicase_C-like"/>
</dbReference>
<dbReference type="SUPFAM" id="SSF52540">
    <property type="entry name" value="P-loop containing nucleoside triphosphate hydrolases"/>
    <property type="match status" value="1"/>
</dbReference>
<evidence type="ECO:0000259" key="5">
    <source>
        <dbReference type="PROSITE" id="PS51192"/>
    </source>
</evidence>
<comment type="caution">
    <text evidence="7">The sequence shown here is derived from an EMBL/GenBank/DDBJ whole genome shotgun (WGS) entry which is preliminary data.</text>
</comment>
<dbReference type="InterPro" id="IPR014001">
    <property type="entry name" value="Helicase_ATP-bd"/>
</dbReference>
<dbReference type="GO" id="GO:0004386">
    <property type="term" value="F:helicase activity"/>
    <property type="evidence" value="ECO:0007669"/>
    <property type="project" value="UniProtKB-KW"/>
</dbReference>
<keyword evidence="8" id="KW-1185">Reference proteome</keyword>
<evidence type="ECO:0000256" key="3">
    <source>
        <dbReference type="ARBA" id="ARBA00022806"/>
    </source>
</evidence>
<evidence type="ECO:0000313" key="8">
    <source>
        <dbReference type="Proteomes" id="UP000819052"/>
    </source>
</evidence>
<keyword evidence="4" id="KW-0067">ATP-binding</keyword>
<organism evidence="7 8">
    <name type="scientific">Massilia aquatica</name>
    <dbReference type="NCBI Taxonomy" id="2609000"/>
    <lineage>
        <taxon>Bacteria</taxon>
        <taxon>Pseudomonadati</taxon>
        <taxon>Pseudomonadota</taxon>
        <taxon>Betaproteobacteria</taxon>
        <taxon>Burkholderiales</taxon>
        <taxon>Oxalobacteraceae</taxon>
        <taxon>Telluria group</taxon>
        <taxon>Massilia</taxon>
    </lineage>
</organism>
<proteinExistence type="predicted"/>
<feature type="domain" description="Helicase ATP-binding" evidence="5">
    <location>
        <begin position="233"/>
        <end position="412"/>
    </location>
</feature>
<dbReference type="Gene3D" id="3.40.50.300">
    <property type="entry name" value="P-loop containing nucleotide triphosphate hydrolases"/>
    <property type="match status" value="2"/>
</dbReference>
<dbReference type="PANTHER" id="PTHR47961">
    <property type="entry name" value="DNA POLYMERASE THETA, PUTATIVE (AFU_ORTHOLOGUE AFUA_1G05260)-RELATED"/>
    <property type="match status" value="1"/>
</dbReference>
<sequence>MFEYGVPVEHHVAMPENLDLELQFPLAIGTIGDFARTINLSNGEASVDSQSIDDLVFAAQVLQAFDESQIDKKYSFELGILAAAAYFLADMPGRALVQARKLVQSGLPEDDALGKAVWISIASPWQRHEDVHVADELARRVLNALYDHFQFGTTSGAVIRYSRELVTAAYSDGTPHELLFSDVLSAISVTRVAHSAWKLLPNYSGISPEAWESYLKRDGAIRDLWPSQRVLGEAGLYSGQSGIIQMPTSAGKTRAIEIVIRSAFMSGRTNFAIIVAPFRALCQEISADLEKVFQGDAYLINQLSDSLQTDYIAQVFGESEDVRPVPRVIVMTPEKLLYALRQQPELAEDVGLVIFDEGHQFDTGPRGITYELLLTSLKKVLSQHVQTLLISAVIENAPAMADWLFSENGLVVSDQRLQSRRLVAFASFPPGRGGQLVFNVAGEGEQDFFVPRVISRQELTIKKSESAQRFFPTGKSTSIALYLALKQLVNGAAAIYCSTKLSAAKVVRDAVEEIFSRDVALAAASVHSDKDEIARFVRLYSDNFGAKSYLTLGAALGIFAHHANTPHGIRLAIEYAMRNGWIRLVVCTSTLAQGVNLPIRYLFITNASQGADAIKPRDFRNLMGRVGRAGMHTEGTVIFTDPKLYDDRRVGRGRYAWADTLKLLVPSSGAPTGSSLLELVAPLENDYRTESYQSLSAGAVTDILSSRGEKGLVELIQFVEANPEQGFGANEMRKQLRNKFLAVTAIESFLMETQGSSTSKDFVSEAEALAEETLAYFLATDDAKLQLREVFANIALRIGVAVPDKELQFRYGKTLLGVDQALKIDDWVKENLFDLIFMTSEDQLFAVLTPLLFSLTSNSLVRGTEPHGAISELIEGWLNGDTYKTLLENITATKATYPYGKQRRKFNIDIIVGLCESVLSYEFPLYLAAVSESLMSLAPFEEGEKLAKPVQELQKRLKYGLPDRKSVLLFELGFAERVVAQAAGEAIWDICTTIDEVKRLLPLFFDEINEILQNYPTFFADVFANIVDKDSRTNA</sequence>
<dbReference type="PROSITE" id="PS51192">
    <property type="entry name" value="HELICASE_ATP_BIND_1"/>
    <property type="match status" value="1"/>
</dbReference>
<keyword evidence="3 7" id="KW-0347">Helicase</keyword>
<dbReference type="InterPro" id="IPR011545">
    <property type="entry name" value="DEAD/DEAH_box_helicase_dom"/>
</dbReference>
<dbReference type="InterPro" id="IPR027417">
    <property type="entry name" value="P-loop_NTPase"/>
</dbReference>
<dbReference type="InterPro" id="IPR050474">
    <property type="entry name" value="Hel308_SKI2-like"/>
</dbReference>
<evidence type="ECO:0000313" key="7">
    <source>
        <dbReference type="EMBL" id="NHZ44596.1"/>
    </source>
</evidence>
<feature type="domain" description="Helicase C-terminal" evidence="6">
    <location>
        <begin position="506"/>
        <end position="678"/>
    </location>
</feature>
<dbReference type="RefSeq" id="WP_206752978.1">
    <property type="nucleotide sequence ID" value="NZ_VVIW01000035.1"/>
</dbReference>
<protein>
    <submittedName>
        <fullName evidence="7">DEAD/DEAH box helicase</fullName>
    </submittedName>
</protein>
<dbReference type="SMART" id="SM00487">
    <property type="entry name" value="DEXDc"/>
    <property type="match status" value="1"/>
</dbReference>
<dbReference type="Pfam" id="PF00270">
    <property type="entry name" value="DEAD"/>
    <property type="match status" value="1"/>
</dbReference>
<reference evidence="7 8" key="1">
    <citation type="submission" date="2019-09" db="EMBL/GenBank/DDBJ databases">
        <title>Taxonomy of Antarctic Massilia spp.: description of Massilia rubra sp. nov., Massilia aquatica sp. nov., Massilia mucilaginosa sp. nov., Massilia frigida sp. nov. isolated from streams, lakes and regoliths.</title>
        <authorList>
            <person name="Holochova P."/>
            <person name="Sedlacek I."/>
            <person name="Kralova S."/>
            <person name="Maslanova I."/>
            <person name="Busse H.-J."/>
            <person name="Stankova E."/>
            <person name="Vrbovska V."/>
            <person name="Kovarovic V."/>
            <person name="Bartak M."/>
            <person name="Svec P."/>
            <person name="Pantucek R."/>
        </authorList>
    </citation>
    <scope>NUCLEOTIDE SEQUENCE [LARGE SCALE GENOMIC DNA]</scope>
    <source>
        <strain evidence="7 8">CCM 8693</strain>
    </source>
</reference>
<dbReference type="SMART" id="SM00490">
    <property type="entry name" value="HELICc"/>
    <property type="match status" value="1"/>
</dbReference>
<evidence type="ECO:0000256" key="4">
    <source>
        <dbReference type="ARBA" id="ARBA00022840"/>
    </source>
</evidence>
<name>A0ABX0MLC8_9BURK</name>
<evidence type="ECO:0000256" key="2">
    <source>
        <dbReference type="ARBA" id="ARBA00022801"/>
    </source>
</evidence>
<dbReference type="Pfam" id="PF00271">
    <property type="entry name" value="Helicase_C"/>
    <property type="match status" value="1"/>
</dbReference>
<dbReference type="PANTHER" id="PTHR47961:SF6">
    <property type="entry name" value="DNA-DIRECTED DNA POLYMERASE"/>
    <property type="match status" value="1"/>
</dbReference>
<keyword evidence="1" id="KW-0547">Nucleotide-binding</keyword>
<dbReference type="Proteomes" id="UP000819052">
    <property type="component" value="Unassembled WGS sequence"/>
</dbReference>
<keyword evidence="2" id="KW-0378">Hydrolase</keyword>
<accession>A0ABX0MLC8</accession>
<dbReference type="EMBL" id="VVIW01000035">
    <property type="protein sequence ID" value="NHZ44596.1"/>
    <property type="molecule type" value="Genomic_DNA"/>
</dbReference>
<evidence type="ECO:0000256" key="1">
    <source>
        <dbReference type="ARBA" id="ARBA00022741"/>
    </source>
</evidence>
<evidence type="ECO:0000259" key="6">
    <source>
        <dbReference type="PROSITE" id="PS51194"/>
    </source>
</evidence>
<dbReference type="PROSITE" id="PS51194">
    <property type="entry name" value="HELICASE_CTER"/>
    <property type="match status" value="1"/>
</dbReference>